<keyword evidence="2" id="KW-1185">Reference proteome</keyword>
<protein>
    <submittedName>
        <fullName evidence="1">Bacillithiol system redox-active protein YtxJ</fullName>
    </submittedName>
</protein>
<evidence type="ECO:0000313" key="2">
    <source>
        <dbReference type="Proteomes" id="UP000268829"/>
    </source>
</evidence>
<dbReference type="EMBL" id="RHHS01000032">
    <property type="protein sequence ID" value="RNB55858.1"/>
    <property type="molecule type" value="Genomic_DNA"/>
</dbReference>
<gene>
    <name evidence="1" type="primary">ytxJ</name>
    <name evidence="1" type="ORF">EDM57_14010</name>
</gene>
<dbReference type="SUPFAM" id="SSF52833">
    <property type="entry name" value="Thioredoxin-like"/>
    <property type="match status" value="1"/>
</dbReference>
<organism evidence="1 2">
    <name type="scientific">Brevibacillus gelatini</name>
    <dbReference type="NCBI Taxonomy" id="1655277"/>
    <lineage>
        <taxon>Bacteria</taxon>
        <taxon>Bacillati</taxon>
        <taxon>Bacillota</taxon>
        <taxon>Bacilli</taxon>
        <taxon>Bacillales</taxon>
        <taxon>Paenibacillaceae</taxon>
        <taxon>Brevibacillus</taxon>
    </lineage>
</organism>
<accession>A0A3M8AXF9</accession>
<dbReference type="InterPro" id="IPR022551">
    <property type="entry name" value="BrxC"/>
</dbReference>
<dbReference type="OrthoDB" id="677051at2"/>
<dbReference type="NCBIfam" id="TIGR04019">
    <property type="entry name" value="B_thiol_YtxJ"/>
    <property type="match status" value="1"/>
</dbReference>
<name>A0A3M8AXF9_9BACL</name>
<proteinExistence type="predicted"/>
<dbReference type="AlphaFoldDB" id="A0A3M8AXF9"/>
<reference evidence="1 2" key="1">
    <citation type="submission" date="2018-10" db="EMBL/GenBank/DDBJ databases">
        <title>Phylogenomics of Brevibacillus.</title>
        <authorList>
            <person name="Dunlap C."/>
        </authorList>
    </citation>
    <scope>NUCLEOTIDE SEQUENCE [LARGE SCALE GENOMIC DNA]</scope>
    <source>
        <strain evidence="1 2">DSM 100115</strain>
    </source>
</reference>
<comment type="caution">
    <text evidence="1">The sequence shown here is derived from an EMBL/GenBank/DDBJ whole genome shotgun (WGS) entry which is preliminary data.</text>
</comment>
<dbReference type="Gene3D" id="3.40.30.10">
    <property type="entry name" value="Glutaredoxin"/>
    <property type="match status" value="1"/>
</dbReference>
<dbReference type="InterPro" id="IPR036249">
    <property type="entry name" value="Thioredoxin-like_sf"/>
</dbReference>
<evidence type="ECO:0000313" key="1">
    <source>
        <dbReference type="EMBL" id="RNB55858.1"/>
    </source>
</evidence>
<dbReference type="Proteomes" id="UP000268829">
    <property type="component" value="Unassembled WGS sequence"/>
</dbReference>
<sequence>MVAQKQLHSIEELEQFVAQKGKKLLFKHSTICPISTSAYEEFQAYLQEHAIESAVILVREDRPVSNAVADRFAIKHESPQIFLLENDEVKWHTSHWKITKDAIRQAVGA</sequence>
<dbReference type="Pfam" id="PF11009">
    <property type="entry name" value="BrxC"/>
    <property type="match status" value="1"/>
</dbReference>